<evidence type="ECO:0008006" key="3">
    <source>
        <dbReference type="Google" id="ProtNLM"/>
    </source>
</evidence>
<feature type="transmembrane region" description="Helical" evidence="1">
    <location>
        <begin position="125"/>
        <end position="147"/>
    </location>
</feature>
<dbReference type="KEGG" id="taut:V4D30_08920"/>
<dbReference type="AlphaFoldDB" id="A0AAU8GWN8"/>
<name>A0AAU8GWN8_9BACT</name>
<gene>
    <name evidence="2" type="ORF">V4D30_08920</name>
</gene>
<evidence type="ECO:0000256" key="1">
    <source>
        <dbReference type="SAM" id="Phobius"/>
    </source>
</evidence>
<keyword evidence="1" id="KW-1133">Transmembrane helix</keyword>
<reference evidence="2" key="1">
    <citation type="submission" date="2024-01" db="EMBL/GenBank/DDBJ databases">
        <title>The first autotrophic representatives of the genus Thermodesulfovibrio.</title>
        <authorList>
            <person name="Maltseva A.I."/>
            <person name="Elcheninov A.G."/>
            <person name="Kublanov I.V."/>
            <person name="Lebedinsky A.V."/>
            <person name="Frolov E.N."/>
        </authorList>
    </citation>
    <scope>NUCLEOTIDE SEQUENCE</scope>
    <source>
        <strain evidence="2">3907-1M</strain>
    </source>
</reference>
<proteinExistence type="predicted"/>
<evidence type="ECO:0000313" key="2">
    <source>
        <dbReference type="EMBL" id="XCH46456.1"/>
    </source>
</evidence>
<accession>A0AAU8GWN8</accession>
<dbReference type="Gene3D" id="1.20.58.130">
    <property type="match status" value="1"/>
</dbReference>
<protein>
    <recommendedName>
        <fullName evidence="3">DUF1640 domain-containing protein</fullName>
    </recommendedName>
</protein>
<keyword evidence="1" id="KW-0812">Transmembrane</keyword>
<dbReference type="EMBL" id="CP144373">
    <property type="protein sequence ID" value="XCH46456.1"/>
    <property type="molecule type" value="Genomic_DNA"/>
</dbReference>
<organism evidence="2">
    <name type="scientific">Thermodesulfovibrio autotrophicus</name>
    <dbReference type="NCBI Taxonomy" id="3118333"/>
    <lineage>
        <taxon>Bacteria</taxon>
        <taxon>Pseudomonadati</taxon>
        <taxon>Nitrospirota</taxon>
        <taxon>Thermodesulfovibrionia</taxon>
        <taxon>Thermodesulfovibrionales</taxon>
        <taxon>Thermodesulfovibrionaceae</taxon>
        <taxon>Thermodesulfovibrio</taxon>
    </lineage>
</organism>
<dbReference type="RefSeq" id="WP_353683988.1">
    <property type="nucleotide sequence ID" value="NZ_CP144373.1"/>
</dbReference>
<sequence length="149" mass="17941">MPEVIEKISREELETLVKEIIEGLVRQNEQRARELSIIERIIRVEEELKALREIENARFDAMQERFEVIQQQMKAYHEAVDKRFEAIQQQMKAYHEAVDKRFEAVEKRFEAVDKRFEALERRVQFLQWFMGVGFTFISILIAIFGLIRH</sequence>
<dbReference type="Gene3D" id="6.10.250.2540">
    <property type="match status" value="1"/>
</dbReference>
<keyword evidence="1" id="KW-0472">Membrane</keyword>